<keyword evidence="4" id="KW-1185">Reference proteome</keyword>
<keyword evidence="1" id="KW-0732">Signal</keyword>
<dbReference type="InterPro" id="IPR006149">
    <property type="entry name" value="EB_dom"/>
</dbReference>
<sequence length="482" mass="53432">MTSSVGQFIVLAGLTKMVAALEFIATNNFIIMNSIDHNLTPDVVGDPISSDVRYHYFATIWQNNTDLKSNRGLEVNRLISKVTANPIMTLNRFNITYHYPYHQNNISRYCSYITESTKLVMITNKSFASVIFFGTFIVGVPFPPLNNIWEVDYKVPTLNAVKDVIEVVCNSTTSVCSEAINSSSILTENSTVHLINNTSNPKGLGDQCSLNKDCRDVIYSKCFNGTCSCQTNYIPVDGRCKGLIEEPCEEDSDCGVDGSTCRAQICRCQTGLQSSANHSLCLPLAQGLHKHCSNDQGCKTAFSNCANGTCSCRDNYATHDGVCYGLPGAQCHLSKDCVSVPYSCKSGTCQLSIYELNGKHILSKSEVPSFIEVWNPIKEKIRDGVQIEVSPNGLPLYLTRTNLSDVFWIIKGPSKWRKSGYTLDEAIPRIDLVVGNLNLYCRIKLDQDRQYGRLEPPYYDKCIVNVGNDVSVYDSFEALVGK</sequence>
<dbReference type="EMBL" id="CAJNRD030001118">
    <property type="protein sequence ID" value="CAG5081185.1"/>
    <property type="molecule type" value="Genomic_DNA"/>
</dbReference>
<feature type="chain" id="PRO_5035185343" description="EB domain-containing protein" evidence="1">
    <location>
        <begin position="21"/>
        <end position="482"/>
    </location>
</feature>
<evidence type="ECO:0000259" key="2">
    <source>
        <dbReference type="Pfam" id="PF01683"/>
    </source>
</evidence>
<protein>
    <recommendedName>
        <fullName evidence="2">EB domain-containing protein</fullName>
    </recommendedName>
</protein>
<feature type="domain" description="EB" evidence="2">
    <location>
        <begin position="201"/>
        <end position="240"/>
    </location>
</feature>
<organism evidence="3 4">
    <name type="scientific">Cotesia congregata</name>
    <name type="common">Parasitoid wasp</name>
    <name type="synonym">Apanteles congregatus</name>
    <dbReference type="NCBI Taxonomy" id="51543"/>
    <lineage>
        <taxon>Eukaryota</taxon>
        <taxon>Metazoa</taxon>
        <taxon>Ecdysozoa</taxon>
        <taxon>Arthropoda</taxon>
        <taxon>Hexapoda</taxon>
        <taxon>Insecta</taxon>
        <taxon>Pterygota</taxon>
        <taxon>Neoptera</taxon>
        <taxon>Endopterygota</taxon>
        <taxon>Hymenoptera</taxon>
        <taxon>Apocrita</taxon>
        <taxon>Ichneumonoidea</taxon>
        <taxon>Braconidae</taxon>
        <taxon>Microgastrinae</taxon>
        <taxon>Cotesia</taxon>
    </lineage>
</organism>
<name>A0A8J2MHB9_COTCN</name>
<gene>
    <name evidence="3" type="ORF">HICCMSTLAB_LOCUS3213</name>
</gene>
<dbReference type="AlphaFoldDB" id="A0A8J2MHB9"/>
<evidence type="ECO:0000313" key="4">
    <source>
        <dbReference type="Proteomes" id="UP000786811"/>
    </source>
</evidence>
<evidence type="ECO:0000256" key="1">
    <source>
        <dbReference type="SAM" id="SignalP"/>
    </source>
</evidence>
<dbReference type="Proteomes" id="UP000786811">
    <property type="component" value="Unassembled WGS sequence"/>
</dbReference>
<feature type="signal peptide" evidence="1">
    <location>
        <begin position="1"/>
        <end position="20"/>
    </location>
</feature>
<reference evidence="3" key="1">
    <citation type="submission" date="2021-04" db="EMBL/GenBank/DDBJ databases">
        <authorList>
            <person name="Chebbi M.A.C M."/>
        </authorList>
    </citation>
    <scope>NUCLEOTIDE SEQUENCE</scope>
</reference>
<dbReference type="Pfam" id="PF01683">
    <property type="entry name" value="EB"/>
    <property type="match status" value="1"/>
</dbReference>
<evidence type="ECO:0000313" key="3">
    <source>
        <dbReference type="EMBL" id="CAG5081185.1"/>
    </source>
</evidence>
<comment type="caution">
    <text evidence="3">The sequence shown here is derived from an EMBL/GenBank/DDBJ whole genome shotgun (WGS) entry which is preliminary data.</text>
</comment>
<dbReference type="PANTHER" id="PTHR39069">
    <property type="entry name" value="ECDYSONE-INDUCIBLE GENE E1, ISOFORM A"/>
    <property type="match status" value="1"/>
</dbReference>
<dbReference type="PANTHER" id="PTHR39069:SF8">
    <property type="entry name" value="FI17111P1"/>
    <property type="match status" value="1"/>
</dbReference>
<accession>A0A8J2MHB9</accession>
<proteinExistence type="predicted"/>
<dbReference type="OrthoDB" id="504708at2759"/>